<name>C2EWD8_9LACO</name>
<proteinExistence type="predicted"/>
<evidence type="ECO:0000313" key="3">
    <source>
        <dbReference type="Proteomes" id="UP000004483"/>
    </source>
</evidence>
<reference evidence="2 3" key="1">
    <citation type="submission" date="2009-01" db="EMBL/GenBank/DDBJ databases">
        <authorList>
            <person name="Qin X."/>
            <person name="Bachman B."/>
            <person name="Battles P."/>
            <person name="Bell A."/>
            <person name="Bess C."/>
            <person name="Bickham C."/>
            <person name="Chaboub L."/>
            <person name="Chen D."/>
            <person name="Coyle M."/>
            <person name="Deiros D.R."/>
            <person name="Dinh H."/>
            <person name="Forbes L."/>
            <person name="Fowler G."/>
            <person name="Francisco L."/>
            <person name="Fu Q."/>
            <person name="Gubbala S."/>
            <person name="Hale W."/>
            <person name="Han Y."/>
            <person name="Hemphill L."/>
            <person name="Highlander S.K."/>
            <person name="Hirani K."/>
            <person name="Hogues M."/>
            <person name="Jackson L."/>
            <person name="Jakkamsetti A."/>
            <person name="Javaid M."/>
            <person name="Jiang H."/>
            <person name="Korchina V."/>
            <person name="Kovar C."/>
            <person name="Lara F."/>
            <person name="Lee S."/>
            <person name="Mata R."/>
            <person name="Mathew T."/>
            <person name="Moen C."/>
            <person name="Morales K."/>
            <person name="Munidasa M."/>
            <person name="Nazareth L."/>
            <person name="Ngo R."/>
            <person name="Nguyen L."/>
            <person name="Okwuonu G."/>
            <person name="Ongeri F."/>
            <person name="Patil S."/>
            <person name="Petrosino J."/>
            <person name="Pham C."/>
            <person name="Pham P."/>
            <person name="Pu L.-L."/>
            <person name="Puazo M."/>
            <person name="Raj R."/>
            <person name="Reid J."/>
            <person name="Rouhana J."/>
            <person name="Saada N."/>
            <person name="Shang Y."/>
            <person name="Simmons D."/>
            <person name="Thornton R."/>
            <person name="Warren J."/>
            <person name="Weissenberger G."/>
            <person name="Zhang J."/>
            <person name="Zhang L."/>
            <person name="Zhou C."/>
            <person name="Zhu D."/>
            <person name="Muzny D."/>
            <person name="Worley K."/>
            <person name="Gibbs R."/>
        </authorList>
    </citation>
    <scope>NUCLEOTIDE SEQUENCE [LARGE SCALE GENOMIC DNA]</scope>
    <source>
        <strain evidence="2 3">ATCC 49540</strain>
    </source>
</reference>
<dbReference type="AlphaFoldDB" id="C2EWD8"/>
<dbReference type="EMBL" id="ACGV01000193">
    <property type="protein sequence ID" value="EEJ39774.1"/>
    <property type="molecule type" value="Genomic_DNA"/>
</dbReference>
<gene>
    <name evidence="2" type="ORF">HMPREF0549_1774</name>
</gene>
<evidence type="ECO:0000256" key="1">
    <source>
        <dbReference type="SAM" id="Phobius"/>
    </source>
</evidence>
<keyword evidence="1" id="KW-1133">Transmembrane helix</keyword>
<dbReference type="Proteomes" id="UP000004483">
    <property type="component" value="Unassembled WGS sequence"/>
</dbReference>
<dbReference type="HOGENOM" id="CLU_1249332_0_0_9"/>
<keyword evidence="1" id="KW-0472">Membrane</keyword>
<organism evidence="2 3">
    <name type="scientific">Limosilactobacillus vaginalis DSM 5837 = ATCC 49540</name>
    <dbReference type="NCBI Taxonomy" id="1423814"/>
    <lineage>
        <taxon>Bacteria</taxon>
        <taxon>Bacillati</taxon>
        <taxon>Bacillota</taxon>
        <taxon>Bacilli</taxon>
        <taxon>Lactobacillales</taxon>
        <taxon>Lactobacillaceae</taxon>
        <taxon>Limosilactobacillus</taxon>
    </lineage>
</organism>
<dbReference type="STRING" id="1423814.HMPREF0549_1774"/>
<dbReference type="PATRIC" id="fig|1423814.6.peg.835"/>
<evidence type="ECO:0000313" key="2">
    <source>
        <dbReference type="EMBL" id="EEJ39774.1"/>
    </source>
</evidence>
<keyword evidence="1" id="KW-0812">Transmembrane</keyword>
<accession>C2EWD8</accession>
<comment type="caution">
    <text evidence="2">The sequence shown here is derived from an EMBL/GenBank/DDBJ whole genome shotgun (WGS) entry which is preliminary data.</text>
</comment>
<protein>
    <submittedName>
        <fullName evidence="2">Uncharacterized protein</fullName>
    </submittedName>
</protein>
<feature type="transmembrane region" description="Helical" evidence="1">
    <location>
        <begin position="22"/>
        <end position="41"/>
    </location>
</feature>
<sequence>MMLSVMYMKIVYDFFVAHWDKVIPIVISIIALVISIAGWISQYNFSKKYSKQTDIVISNSILLALYDIDLLIFKVNHVDDSRFDKAQLLFQIESLKDNLRLVKSMRLDQLSVDSTLNYQTYLKDLREIIYKLESDIEKFGNELETTDDETATRIHWRKAILKSLFVTRKELKKDSRYIDENKNIFEKKYSKAYESMDKEAESKEATSIVVPVDLLNQFKNKKDK</sequence>